<dbReference type="PROSITE" id="PS50110">
    <property type="entry name" value="RESPONSE_REGULATORY"/>
    <property type="match status" value="1"/>
</dbReference>
<keyword evidence="1 2" id="KW-0597">Phosphoprotein</keyword>
<evidence type="ECO:0000313" key="5">
    <source>
        <dbReference type="Proteomes" id="UP000236197"/>
    </source>
</evidence>
<dbReference type="InterPro" id="IPR011006">
    <property type="entry name" value="CheY-like_superfamily"/>
</dbReference>
<dbReference type="OrthoDB" id="236568at2"/>
<dbReference type="Pfam" id="PF04397">
    <property type="entry name" value="LytTR"/>
    <property type="match status" value="1"/>
</dbReference>
<dbReference type="Gene3D" id="3.40.50.2300">
    <property type="match status" value="1"/>
</dbReference>
<dbReference type="PANTHER" id="PTHR44591:SF3">
    <property type="entry name" value="RESPONSE REGULATORY DOMAIN-CONTAINING PROTEIN"/>
    <property type="match status" value="1"/>
</dbReference>
<comment type="caution">
    <text evidence="4">The sequence shown here is derived from an EMBL/GenBank/DDBJ whole genome shotgun (WGS) entry which is preliminary data.</text>
</comment>
<dbReference type="SMART" id="SM00850">
    <property type="entry name" value="LytTR"/>
    <property type="match status" value="1"/>
</dbReference>
<dbReference type="AlphaFoldDB" id="A0A2K2UAI9"/>
<keyword evidence="5" id="KW-1185">Reference proteome</keyword>
<dbReference type="InterPro" id="IPR001789">
    <property type="entry name" value="Sig_transdc_resp-reg_receiver"/>
</dbReference>
<evidence type="ECO:0000256" key="1">
    <source>
        <dbReference type="ARBA" id="ARBA00022553"/>
    </source>
</evidence>
<dbReference type="PANTHER" id="PTHR44591">
    <property type="entry name" value="STRESS RESPONSE REGULATOR PROTEIN 1"/>
    <property type="match status" value="1"/>
</dbReference>
<proteinExistence type="predicted"/>
<dbReference type="SUPFAM" id="SSF52172">
    <property type="entry name" value="CheY-like"/>
    <property type="match status" value="1"/>
</dbReference>
<sequence length="239" mass="26826">MRIAIVDDCAPDAKTLEDAIRSHLDKRGRTCEICRFRGGDDLFETADALAFDLVFLDVFLDGANGIDIAERLRRENYPGLIIFTTVSSEHAVDGFRVRAFHYLTKPFTPDDIAAALDEAIERLAGDETMLRIHDGSAVINVPLSQVRSITADGHYLNLNTANGPLRWRQSFGRLADMVAPYPQLFACNRGIMANLAHVDDLTDDGCFLMDDGSKLPVRRSSRAEARSRYFDYLFTHVRR</sequence>
<accession>A0A2K2UAI9</accession>
<dbReference type="GO" id="GO:0000160">
    <property type="term" value="P:phosphorelay signal transduction system"/>
    <property type="evidence" value="ECO:0007669"/>
    <property type="project" value="InterPro"/>
</dbReference>
<organism evidence="4 5">
    <name type="scientific">Enteroscipio rubneri</name>
    <dbReference type="NCBI Taxonomy" id="2070686"/>
    <lineage>
        <taxon>Bacteria</taxon>
        <taxon>Bacillati</taxon>
        <taxon>Actinomycetota</taxon>
        <taxon>Coriobacteriia</taxon>
        <taxon>Eggerthellales</taxon>
        <taxon>Eggerthellaceae</taxon>
        <taxon>Enteroscipio</taxon>
    </lineage>
</organism>
<name>A0A2K2UAI9_9ACTN</name>
<dbReference type="InterPro" id="IPR007492">
    <property type="entry name" value="LytTR_DNA-bd_dom"/>
</dbReference>
<dbReference type="RefSeq" id="WP_103265479.1">
    <property type="nucleotide sequence ID" value="NZ_CABMLE010000011.1"/>
</dbReference>
<dbReference type="Proteomes" id="UP000236197">
    <property type="component" value="Unassembled WGS sequence"/>
</dbReference>
<feature type="domain" description="Response regulatory" evidence="3">
    <location>
        <begin position="2"/>
        <end position="120"/>
    </location>
</feature>
<dbReference type="EMBL" id="PPEK01000011">
    <property type="protein sequence ID" value="PNV67252.1"/>
    <property type="molecule type" value="Genomic_DNA"/>
</dbReference>
<evidence type="ECO:0000256" key="2">
    <source>
        <dbReference type="PROSITE-ProRule" id="PRU00169"/>
    </source>
</evidence>
<reference evidence="5" key="1">
    <citation type="submission" date="2018-01" db="EMBL/GenBank/DDBJ databases">
        <title>Rubneribacter badeniensis gen. nov., sp. nov., and Colonibacter rubneri, gen. nov., sp. nov., WGS of new members of the Eggerthellaceae.</title>
        <authorList>
            <person name="Danylec N."/>
            <person name="Stoll D.A."/>
            <person name="Doetsch A."/>
            <person name="Kulling S.E."/>
            <person name="Huch M."/>
        </authorList>
    </citation>
    <scope>NUCLEOTIDE SEQUENCE [LARGE SCALE GENOMIC DNA]</scope>
    <source>
        <strain evidence="5">ResAG-96</strain>
    </source>
</reference>
<evidence type="ECO:0000313" key="4">
    <source>
        <dbReference type="EMBL" id="PNV67252.1"/>
    </source>
</evidence>
<dbReference type="InterPro" id="IPR050595">
    <property type="entry name" value="Bact_response_regulator"/>
</dbReference>
<dbReference type="SMART" id="SM00448">
    <property type="entry name" value="REC"/>
    <property type="match status" value="1"/>
</dbReference>
<dbReference type="Pfam" id="PF00072">
    <property type="entry name" value="Response_reg"/>
    <property type="match status" value="1"/>
</dbReference>
<dbReference type="GO" id="GO:0003677">
    <property type="term" value="F:DNA binding"/>
    <property type="evidence" value="ECO:0007669"/>
    <property type="project" value="UniProtKB-KW"/>
</dbReference>
<dbReference type="Gene3D" id="2.40.50.1020">
    <property type="entry name" value="LytTr DNA-binding domain"/>
    <property type="match status" value="1"/>
</dbReference>
<gene>
    <name evidence="4" type="ORF">C2L71_09020</name>
</gene>
<keyword evidence="4" id="KW-0238">DNA-binding</keyword>
<protein>
    <submittedName>
        <fullName evidence="4">DNA-binding response regulator</fullName>
    </submittedName>
</protein>
<evidence type="ECO:0000259" key="3">
    <source>
        <dbReference type="PROSITE" id="PS50110"/>
    </source>
</evidence>
<feature type="modified residue" description="4-aspartylphosphate" evidence="2">
    <location>
        <position position="57"/>
    </location>
</feature>